<keyword evidence="8" id="KW-1185">Reference proteome</keyword>
<comment type="subcellular location">
    <subcellularLocation>
        <location evidence="1 5">Cytoplasm</location>
    </subcellularLocation>
</comment>
<dbReference type="NCBIfam" id="NF009754">
    <property type="entry name" value="PRK13261.1-6"/>
    <property type="match status" value="1"/>
</dbReference>
<dbReference type="InterPro" id="IPR036118">
    <property type="entry name" value="UreE_N_sf"/>
</dbReference>
<evidence type="ECO:0000256" key="5">
    <source>
        <dbReference type="HAMAP-Rule" id="MF_00822"/>
    </source>
</evidence>
<dbReference type="InterPro" id="IPR004029">
    <property type="entry name" value="UreE_N"/>
</dbReference>
<keyword evidence="4 5" id="KW-0143">Chaperone</keyword>
<keyword evidence="2 5" id="KW-0963">Cytoplasm</keyword>
<dbReference type="GO" id="GO:0006457">
    <property type="term" value="P:protein folding"/>
    <property type="evidence" value="ECO:0007669"/>
    <property type="project" value="InterPro"/>
</dbReference>
<dbReference type="SMART" id="SM00988">
    <property type="entry name" value="UreE_N"/>
    <property type="match status" value="1"/>
</dbReference>
<dbReference type="RefSeq" id="WP_148369559.1">
    <property type="nucleotide sequence ID" value="NZ_VSKM01000005.1"/>
</dbReference>
<dbReference type="Pfam" id="PF02814">
    <property type="entry name" value="UreE_N"/>
    <property type="match status" value="1"/>
</dbReference>
<comment type="function">
    <text evidence="5">Involved in urease metallocenter assembly. Binds nickel. Probably functions as a nickel donor during metallocenter assembly.</text>
</comment>
<evidence type="ECO:0000259" key="6">
    <source>
        <dbReference type="SMART" id="SM00988"/>
    </source>
</evidence>
<gene>
    <name evidence="5 7" type="primary">ureE</name>
    <name evidence="7" type="ORF">ES676_06720</name>
</gene>
<evidence type="ECO:0000256" key="1">
    <source>
        <dbReference type="ARBA" id="ARBA00004496"/>
    </source>
</evidence>
<reference evidence="7 8" key="1">
    <citation type="submission" date="2019-08" db="EMBL/GenBank/DDBJ databases">
        <title>Genomes of Antarctic Bizionia species.</title>
        <authorList>
            <person name="Bowman J.P."/>
        </authorList>
    </citation>
    <scope>NUCLEOTIDE SEQUENCE [LARGE SCALE GENOMIC DNA]</scope>
    <source>
        <strain evidence="7 8">HFD</strain>
    </source>
</reference>
<dbReference type="Gene3D" id="3.30.70.790">
    <property type="entry name" value="UreE, C-terminal domain"/>
    <property type="match status" value="1"/>
</dbReference>
<proteinExistence type="inferred from homology"/>
<dbReference type="Proteomes" id="UP000323324">
    <property type="component" value="Unassembled WGS sequence"/>
</dbReference>
<dbReference type="InterPro" id="IPR012406">
    <property type="entry name" value="UreE"/>
</dbReference>
<dbReference type="GO" id="GO:0005737">
    <property type="term" value="C:cytoplasm"/>
    <property type="evidence" value="ECO:0007669"/>
    <property type="project" value="UniProtKB-SubCell"/>
</dbReference>
<protein>
    <recommendedName>
        <fullName evidence="5">Urease accessory protein UreE</fullName>
    </recommendedName>
</protein>
<dbReference type="GO" id="GO:0016151">
    <property type="term" value="F:nickel cation binding"/>
    <property type="evidence" value="ECO:0007669"/>
    <property type="project" value="UniProtKB-UniRule"/>
</dbReference>
<dbReference type="Pfam" id="PF05194">
    <property type="entry name" value="UreE_C"/>
    <property type="match status" value="1"/>
</dbReference>
<accession>A0A8H2LHR1</accession>
<dbReference type="InterPro" id="IPR007864">
    <property type="entry name" value="UreE_C_dom"/>
</dbReference>
<keyword evidence="3 5" id="KW-0533">Nickel</keyword>
<dbReference type="EMBL" id="VSKM01000005">
    <property type="protein sequence ID" value="TYB76141.1"/>
    <property type="molecule type" value="Genomic_DNA"/>
</dbReference>
<evidence type="ECO:0000256" key="3">
    <source>
        <dbReference type="ARBA" id="ARBA00022596"/>
    </source>
</evidence>
<dbReference type="PIRSF" id="PIRSF036402">
    <property type="entry name" value="Ureas_acces_UreE"/>
    <property type="match status" value="1"/>
</dbReference>
<evidence type="ECO:0000256" key="4">
    <source>
        <dbReference type="ARBA" id="ARBA00023186"/>
    </source>
</evidence>
<evidence type="ECO:0000313" key="8">
    <source>
        <dbReference type="Proteomes" id="UP000323324"/>
    </source>
</evidence>
<comment type="caution">
    <text evidence="7">The sequence shown here is derived from an EMBL/GenBank/DDBJ whole genome shotgun (WGS) entry which is preliminary data.</text>
</comment>
<dbReference type="AlphaFoldDB" id="A0A8H2LHR1"/>
<feature type="domain" description="UreE urease accessory N-terminal" evidence="6">
    <location>
        <begin position="6"/>
        <end position="70"/>
    </location>
</feature>
<dbReference type="GO" id="GO:0019627">
    <property type="term" value="P:urea metabolic process"/>
    <property type="evidence" value="ECO:0007669"/>
    <property type="project" value="InterPro"/>
</dbReference>
<organism evidence="7 8">
    <name type="scientific">Bizionia saleffrena</name>
    <dbReference type="NCBI Taxonomy" id="291189"/>
    <lineage>
        <taxon>Bacteria</taxon>
        <taxon>Pseudomonadati</taxon>
        <taxon>Bacteroidota</taxon>
        <taxon>Flavobacteriia</taxon>
        <taxon>Flavobacteriales</taxon>
        <taxon>Flavobacteriaceae</taxon>
        <taxon>Bizionia</taxon>
    </lineage>
</organism>
<evidence type="ECO:0000313" key="7">
    <source>
        <dbReference type="EMBL" id="TYB76141.1"/>
    </source>
</evidence>
<dbReference type="SUPFAM" id="SSF69287">
    <property type="entry name" value="Urease metallochaperone UreE, N-terminal domain"/>
    <property type="match status" value="1"/>
</dbReference>
<dbReference type="GO" id="GO:0051082">
    <property type="term" value="F:unfolded protein binding"/>
    <property type="evidence" value="ECO:0007669"/>
    <property type="project" value="UniProtKB-UniRule"/>
</dbReference>
<dbReference type="GO" id="GO:0065003">
    <property type="term" value="P:protein-containing complex assembly"/>
    <property type="evidence" value="ECO:0007669"/>
    <property type="project" value="InterPro"/>
</dbReference>
<sequence>MLCKEVIGNIKTYSVGNKTIDTLSLEWFEMTKRIMRKKTEGGREVAIKFLKEGQRLHQGDIVLEDDNNVVIVDVLPCDSIQVTPRNIVEMGTVCYEIGNKHLPIFIQDEKVLVPYEKPLERLLEVTGYIVEKKHCQLLNMLKANIGHAHGNGNDSPSLFSRILDLTTKQ</sequence>
<dbReference type="Gene3D" id="2.60.260.20">
    <property type="entry name" value="Urease metallochaperone UreE, N-terminal domain"/>
    <property type="match status" value="1"/>
</dbReference>
<dbReference type="SUPFAM" id="SSF69737">
    <property type="entry name" value="Urease metallochaperone UreE, C-terminal domain"/>
    <property type="match status" value="1"/>
</dbReference>
<dbReference type="HAMAP" id="MF_00822">
    <property type="entry name" value="UreE"/>
    <property type="match status" value="1"/>
</dbReference>
<evidence type="ECO:0000256" key="2">
    <source>
        <dbReference type="ARBA" id="ARBA00022490"/>
    </source>
</evidence>
<comment type="similarity">
    <text evidence="5">Belongs to the UreE family.</text>
</comment>
<name>A0A8H2LHR1_9FLAO</name>
<dbReference type="CDD" id="cd00571">
    <property type="entry name" value="UreE"/>
    <property type="match status" value="1"/>
</dbReference>